<feature type="region of interest" description="Disordered" evidence="1">
    <location>
        <begin position="42"/>
        <end position="74"/>
    </location>
</feature>
<dbReference type="Proteomes" id="UP000306441">
    <property type="component" value="Unassembled WGS sequence"/>
</dbReference>
<protein>
    <submittedName>
        <fullName evidence="2">Thermonuclease family protein</fullName>
    </submittedName>
</protein>
<dbReference type="RefSeq" id="WP_136359412.1">
    <property type="nucleotide sequence ID" value="NZ_SSNY01000010.1"/>
</dbReference>
<gene>
    <name evidence="2" type="ORF">E6C48_17275</name>
</gene>
<accession>A0ABY2Q3Y9</accession>
<evidence type="ECO:0000313" key="3">
    <source>
        <dbReference type="Proteomes" id="UP000306441"/>
    </source>
</evidence>
<proteinExistence type="predicted"/>
<reference evidence="2 3" key="1">
    <citation type="submission" date="2019-04" db="EMBL/GenBank/DDBJ databases">
        <title>Mesorhizobium composti sp. nov., isolated from compost.</title>
        <authorList>
            <person name="Lin S.-Y."/>
            <person name="Hameed A."/>
            <person name="Hsieh Y.-T."/>
            <person name="Young C.-C."/>
        </authorList>
    </citation>
    <scope>NUCLEOTIDE SEQUENCE [LARGE SCALE GENOMIC DNA]</scope>
    <source>
        <strain evidence="2 3">CC-YTH430</strain>
    </source>
</reference>
<dbReference type="Gene3D" id="2.40.50.90">
    <property type="match status" value="1"/>
</dbReference>
<organism evidence="2 3">
    <name type="scientific">Ollibium composti</name>
    <dbReference type="NCBI Taxonomy" id="2675109"/>
    <lineage>
        <taxon>Bacteria</taxon>
        <taxon>Pseudomonadati</taxon>
        <taxon>Pseudomonadota</taxon>
        <taxon>Alphaproteobacteria</taxon>
        <taxon>Hyphomicrobiales</taxon>
        <taxon>Phyllobacteriaceae</taxon>
        <taxon>Ollibium</taxon>
    </lineage>
</organism>
<name>A0ABY2Q3Y9_9HYPH</name>
<evidence type="ECO:0000256" key="1">
    <source>
        <dbReference type="SAM" id="MobiDB-lite"/>
    </source>
</evidence>
<evidence type="ECO:0000313" key="2">
    <source>
        <dbReference type="EMBL" id="THF55816.1"/>
    </source>
</evidence>
<dbReference type="InterPro" id="IPR035437">
    <property type="entry name" value="SNase_OB-fold_sf"/>
</dbReference>
<keyword evidence="3" id="KW-1185">Reference proteome</keyword>
<feature type="compositionally biased region" description="Pro residues" evidence="1">
    <location>
        <begin position="283"/>
        <end position="303"/>
    </location>
</feature>
<sequence>MRPAHAAAAALILVVMSAAILAGGHRLAVPADEIVIAPEDIPDMPAASETGPETGMDDGQAGDEASTEAIEPQQPDEALIRSRAIDPEFVAPPSTGAAPLERAEPRPPLSNLSLAMPPKPKMPDEWKGKPLFQPLATAAGVFQAMGYTVAISGVDAVMPDESCTDAAGKEWNCGMRARSAFRAFLRGRAPICTVPPEGGRDTISAACRIGKQDIGAWLVANGWARAAKGGPYGKAEEVARKEHMGIFGAAPDLSNLPPEPPPVEAPLMDTPEPSPSILDLSGEPPPPSTPPPATPGFPPAPAR</sequence>
<dbReference type="SUPFAM" id="SSF50199">
    <property type="entry name" value="Staphylococcal nuclease"/>
    <property type="match status" value="1"/>
</dbReference>
<feature type="region of interest" description="Disordered" evidence="1">
    <location>
        <begin position="249"/>
        <end position="303"/>
    </location>
</feature>
<dbReference type="EMBL" id="SSNY01000010">
    <property type="protein sequence ID" value="THF55816.1"/>
    <property type="molecule type" value="Genomic_DNA"/>
</dbReference>
<comment type="caution">
    <text evidence="2">The sequence shown here is derived from an EMBL/GenBank/DDBJ whole genome shotgun (WGS) entry which is preliminary data.</text>
</comment>
<feature type="region of interest" description="Disordered" evidence="1">
    <location>
        <begin position="90"/>
        <end position="121"/>
    </location>
</feature>